<reference evidence="1" key="1">
    <citation type="submission" date="2021-01" db="EMBL/GenBank/DDBJ databases">
        <title>Genome public.</title>
        <authorList>
            <person name="Liu C."/>
            <person name="Sun Q."/>
        </authorList>
    </citation>
    <scope>NUCLEOTIDE SEQUENCE</scope>
    <source>
        <strain evidence="1">YIM B02565</strain>
    </source>
</reference>
<keyword evidence="2" id="KW-1185">Reference proteome</keyword>
<dbReference type="RefSeq" id="WP_202768041.1">
    <property type="nucleotide sequence ID" value="NZ_JAESWA010000022.1"/>
</dbReference>
<organism evidence="1 2">
    <name type="scientific">Clostridium paridis</name>
    <dbReference type="NCBI Taxonomy" id="2803863"/>
    <lineage>
        <taxon>Bacteria</taxon>
        <taxon>Bacillati</taxon>
        <taxon>Bacillota</taxon>
        <taxon>Clostridia</taxon>
        <taxon>Eubacteriales</taxon>
        <taxon>Clostridiaceae</taxon>
        <taxon>Clostridium</taxon>
    </lineage>
</organism>
<name>A0A937K5L5_9CLOT</name>
<dbReference type="EMBL" id="JAESWA010000022">
    <property type="protein sequence ID" value="MBL4932698.1"/>
    <property type="molecule type" value="Genomic_DNA"/>
</dbReference>
<comment type="caution">
    <text evidence="1">The sequence shown here is derived from an EMBL/GenBank/DDBJ whole genome shotgun (WGS) entry which is preliminary data.</text>
</comment>
<evidence type="ECO:0000313" key="1">
    <source>
        <dbReference type="EMBL" id="MBL4932698.1"/>
    </source>
</evidence>
<proteinExistence type="predicted"/>
<gene>
    <name evidence="1" type="ORF">JK634_12860</name>
</gene>
<evidence type="ECO:0008006" key="3">
    <source>
        <dbReference type="Google" id="ProtNLM"/>
    </source>
</evidence>
<sequence length="95" mass="11429">MKQDALDDLLEFVLGINGMSLEDMVDFLRKKENLYMLILIMKDYHFLHDKRVKEILGEHNKNINSTLRKAEEKILINSSFREKYFRIDEKIKKII</sequence>
<protein>
    <recommendedName>
        <fullName evidence="3">Ribose-5-phosphate isomerase</fullName>
    </recommendedName>
</protein>
<evidence type="ECO:0000313" key="2">
    <source>
        <dbReference type="Proteomes" id="UP000623681"/>
    </source>
</evidence>
<dbReference type="Proteomes" id="UP000623681">
    <property type="component" value="Unassembled WGS sequence"/>
</dbReference>
<dbReference type="AlphaFoldDB" id="A0A937K5L5"/>
<accession>A0A937K5L5</accession>